<evidence type="ECO:0000256" key="10">
    <source>
        <dbReference type="ARBA" id="ARBA00023145"/>
    </source>
</evidence>
<dbReference type="Pfam" id="PF00082">
    <property type="entry name" value="Peptidase_S8"/>
    <property type="match status" value="1"/>
</dbReference>
<keyword evidence="10" id="KW-0865">Zymogen</keyword>
<dbReference type="GO" id="GO:0006508">
    <property type="term" value="P:proteolysis"/>
    <property type="evidence" value="ECO:0007669"/>
    <property type="project" value="UniProtKB-KW"/>
</dbReference>
<evidence type="ECO:0000256" key="2">
    <source>
        <dbReference type="ARBA" id="ARBA00002451"/>
    </source>
</evidence>
<dbReference type="CDD" id="cd04056">
    <property type="entry name" value="Peptidases_S53"/>
    <property type="match status" value="1"/>
</dbReference>
<dbReference type="EC" id="3.4.14.10" evidence="4"/>
<feature type="active site" description="Charge relay system" evidence="11">
    <location>
        <position position="610"/>
    </location>
</feature>
<evidence type="ECO:0000256" key="9">
    <source>
        <dbReference type="ARBA" id="ARBA00022837"/>
    </source>
</evidence>
<protein>
    <recommendedName>
        <fullName evidence="4">tripeptidyl-peptidase II</fullName>
        <ecNumber evidence="4">3.4.14.10</ecNumber>
    </recommendedName>
</protein>
<feature type="binding site" evidence="11">
    <location>
        <position position="652"/>
    </location>
    <ligand>
        <name>Ca(2+)</name>
        <dbReference type="ChEBI" id="CHEBI:29108"/>
    </ligand>
</feature>
<dbReference type="GO" id="GO:0046872">
    <property type="term" value="F:metal ion binding"/>
    <property type="evidence" value="ECO:0007669"/>
    <property type="project" value="UniProtKB-UniRule"/>
</dbReference>
<dbReference type="GO" id="GO:0004252">
    <property type="term" value="F:serine-type endopeptidase activity"/>
    <property type="evidence" value="ECO:0007669"/>
    <property type="project" value="UniProtKB-UniRule"/>
</dbReference>
<evidence type="ECO:0000259" key="13">
    <source>
        <dbReference type="PROSITE" id="PS51695"/>
    </source>
</evidence>
<dbReference type="InterPro" id="IPR030400">
    <property type="entry name" value="Sedolisin_dom"/>
</dbReference>
<comment type="catalytic activity">
    <reaction evidence="1">
        <text>Release of an N-terminal tripeptide from a polypeptide.</text>
        <dbReference type="EC" id="3.4.14.10"/>
    </reaction>
</comment>
<gene>
    <name evidence="14" type="ORF">RRF57_009910</name>
</gene>
<dbReference type="CDD" id="cd11377">
    <property type="entry name" value="Pro-peptidase_S53"/>
    <property type="match status" value="1"/>
</dbReference>
<feature type="binding site" evidence="11">
    <location>
        <position position="651"/>
    </location>
    <ligand>
        <name>Ca(2+)</name>
        <dbReference type="ChEBI" id="CHEBI:29108"/>
    </ligand>
</feature>
<dbReference type="AlphaFoldDB" id="A0AAN7UXI6"/>
<evidence type="ECO:0000256" key="8">
    <source>
        <dbReference type="ARBA" id="ARBA00022825"/>
    </source>
</evidence>
<name>A0AAN7UXI6_9PEZI</name>
<feature type="domain" description="Peptidase S53" evidence="13">
    <location>
        <begin position="255"/>
        <end position="692"/>
    </location>
</feature>
<feature type="active site" description="Charge relay system" evidence="11">
    <location>
        <position position="332"/>
    </location>
</feature>
<dbReference type="GO" id="GO:0005576">
    <property type="term" value="C:extracellular region"/>
    <property type="evidence" value="ECO:0007669"/>
    <property type="project" value="UniProtKB-SubCell"/>
</dbReference>
<keyword evidence="15" id="KW-1185">Reference proteome</keyword>
<keyword evidence="5 11" id="KW-0645">Protease</keyword>
<dbReference type="GO" id="GO:0008240">
    <property type="term" value="F:tripeptidyl-peptidase activity"/>
    <property type="evidence" value="ECO:0007669"/>
    <property type="project" value="UniProtKB-EC"/>
</dbReference>
<evidence type="ECO:0000256" key="4">
    <source>
        <dbReference type="ARBA" id="ARBA00012462"/>
    </source>
</evidence>
<keyword evidence="6 11" id="KW-0479">Metal-binding</keyword>
<evidence type="ECO:0000313" key="14">
    <source>
        <dbReference type="EMBL" id="KAK5634196.1"/>
    </source>
</evidence>
<feature type="binding site" evidence="11">
    <location>
        <position position="672"/>
    </location>
    <ligand>
        <name>Ca(2+)</name>
        <dbReference type="ChEBI" id="CHEBI:29108"/>
    </ligand>
</feature>
<evidence type="ECO:0000256" key="5">
    <source>
        <dbReference type="ARBA" id="ARBA00022670"/>
    </source>
</evidence>
<evidence type="ECO:0000313" key="15">
    <source>
        <dbReference type="Proteomes" id="UP001305414"/>
    </source>
</evidence>
<comment type="cofactor">
    <cofactor evidence="11">
        <name>Ca(2+)</name>
        <dbReference type="ChEBI" id="CHEBI:29108"/>
    </cofactor>
    <text evidence="11">Binds 1 Ca(2+) ion per subunit.</text>
</comment>
<dbReference type="SMART" id="SM00944">
    <property type="entry name" value="Pro-kuma_activ"/>
    <property type="match status" value="1"/>
</dbReference>
<keyword evidence="9 11" id="KW-0106">Calcium</keyword>
<dbReference type="InterPro" id="IPR036852">
    <property type="entry name" value="Peptidase_S8/S53_dom_sf"/>
</dbReference>
<dbReference type="PANTHER" id="PTHR14218:SF19">
    <property type="entry name" value="SERINE PROTEASE AORO, PUTATIVE (AFU_ORTHOLOGUE AFUA_6G10250)-RELATED"/>
    <property type="match status" value="1"/>
</dbReference>
<keyword evidence="8 11" id="KW-0720">Serine protease</keyword>
<comment type="subcellular location">
    <subcellularLocation>
        <location evidence="3">Secreted</location>
        <location evidence="3">Extracellular space</location>
    </subcellularLocation>
</comment>
<dbReference type="Gene3D" id="3.40.50.200">
    <property type="entry name" value="Peptidase S8/S53 domain"/>
    <property type="match status" value="1"/>
</dbReference>
<feature type="active site" description="Charge relay system" evidence="11">
    <location>
        <position position="336"/>
    </location>
</feature>
<dbReference type="EMBL" id="JAWHQM010000039">
    <property type="protein sequence ID" value="KAK5634196.1"/>
    <property type="molecule type" value="Genomic_DNA"/>
</dbReference>
<reference evidence="14 15" key="1">
    <citation type="submission" date="2023-10" db="EMBL/GenBank/DDBJ databases">
        <title>Draft genome sequence of Xylaria bambusicola isolate GMP-LS, the root and basal stem rot pathogen of sugarcane in Indonesia.</title>
        <authorList>
            <person name="Selvaraj P."/>
            <person name="Muralishankar V."/>
            <person name="Muruganantham S."/>
            <person name="Sp S."/>
            <person name="Haryani S."/>
            <person name="Lau K.J.X."/>
            <person name="Naqvi N.I."/>
        </authorList>
    </citation>
    <scope>NUCLEOTIDE SEQUENCE [LARGE SCALE GENOMIC DNA]</scope>
    <source>
        <strain evidence="14">GMP-LS</strain>
    </source>
</reference>
<evidence type="ECO:0000256" key="12">
    <source>
        <dbReference type="SAM" id="SignalP"/>
    </source>
</evidence>
<feature type="signal peptide" evidence="12">
    <location>
        <begin position="1"/>
        <end position="19"/>
    </location>
</feature>
<feature type="chain" id="PRO_5043026488" description="tripeptidyl-peptidase II" evidence="12">
    <location>
        <begin position="20"/>
        <end position="693"/>
    </location>
</feature>
<sequence length="693" mass="76345">MKIAQLLFVLGLAAYEAIANPLNPYPDAQQKETSQPLKRLIPRTHVRHEKRTTAQGSAWSKVERAKREALLPMRIGLKQPNLMDGHNLLIDISNPESKNYGKHLSAEEVVDFFAPLESSVQTVKNWLIEAGIKEHTISQSANKQWIQFDAPVNQIENILMTNYHVWEHKLTGTKDIGCDEYHIPKKVASHVDYITPGVKLMGNGGIQQKQNRARSSSSEQAEFHKFQGSLPFVEPVRPQDILSGNLTLAQGCDTYVTPDCIRQMYGIPKGTSSHASNKMGIFQSLKQHYTQQDLDAFFWAFTDGIPNGTHPELLSVNGGEGATTELYDAGTESNLDFQMAYGLIWPQEPALFQVDDEWYQQSQLQSGEYAGFFNNLWNAIDGSYCTFEAFGEKGNCKRPECKDPEYPNQHEGGYKGELNCGIYKPTNVISISYSGAESELPASYQQRQCAEIMKLGLQGSTIMIASGDSGVAGFATYANPSGCMGPNHDVFNPQFLATCPYILSVGSTYLPTNKTAGKDEEVATSRFRSGGGFSNIYDAPEWQRDTVAQYLARANLSFEGYEGGGKNYSNAKDGIGRFNRIGRAYPDVSANGDRFVISSGGELLRIGGTSASCPLWGSIITLINEARLEAGKKPVGFIHPVLYAHPEVFNDITVGDNRGCRTTGFPATPGWDPVTGMGTPNYPKLLELFMSLP</sequence>
<comment type="caution">
    <text evidence="14">The sequence shown here is derived from an EMBL/GenBank/DDBJ whole genome shotgun (WGS) entry which is preliminary data.</text>
</comment>
<dbReference type="PANTHER" id="PTHR14218">
    <property type="entry name" value="PROTEASE S8 TRIPEPTIDYL PEPTIDASE I CLN2"/>
    <property type="match status" value="1"/>
</dbReference>
<proteinExistence type="predicted"/>
<dbReference type="PROSITE" id="PS51695">
    <property type="entry name" value="SEDOLISIN"/>
    <property type="match status" value="1"/>
</dbReference>
<dbReference type="InterPro" id="IPR000209">
    <property type="entry name" value="Peptidase_S8/S53_dom"/>
</dbReference>
<keyword evidence="7 11" id="KW-0378">Hydrolase</keyword>
<evidence type="ECO:0000256" key="1">
    <source>
        <dbReference type="ARBA" id="ARBA00001910"/>
    </source>
</evidence>
<evidence type="ECO:0000256" key="6">
    <source>
        <dbReference type="ARBA" id="ARBA00022723"/>
    </source>
</evidence>
<organism evidence="14 15">
    <name type="scientific">Xylaria bambusicola</name>
    <dbReference type="NCBI Taxonomy" id="326684"/>
    <lineage>
        <taxon>Eukaryota</taxon>
        <taxon>Fungi</taxon>
        <taxon>Dikarya</taxon>
        <taxon>Ascomycota</taxon>
        <taxon>Pezizomycotina</taxon>
        <taxon>Sordariomycetes</taxon>
        <taxon>Xylariomycetidae</taxon>
        <taxon>Xylariales</taxon>
        <taxon>Xylariaceae</taxon>
        <taxon>Xylaria</taxon>
    </lineage>
</organism>
<evidence type="ECO:0000256" key="11">
    <source>
        <dbReference type="PROSITE-ProRule" id="PRU01032"/>
    </source>
</evidence>
<dbReference type="SUPFAM" id="SSF52743">
    <property type="entry name" value="Subtilisin-like"/>
    <property type="match status" value="1"/>
</dbReference>
<keyword evidence="12" id="KW-0732">Signal</keyword>
<comment type="function">
    <text evidence="2">Secreted tripeptidyl-peptidase which degrades proteins at acidic pHs and is involved in virulence.</text>
</comment>
<evidence type="ECO:0000256" key="7">
    <source>
        <dbReference type="ARBA" id="ARBA00022801"/>
    </source>
</evidence>
<dbReference type="InterPro" id="IPR050819">
    <property type="entry name" value="Tripeptidyl-peptidase_I"/>
</dbReference>
<dbReference type="Proteomes" id="UP001305414">
    <property type="component" value="Unassembled WGS sequence"/>
</dbReference>
<dbReference type="InterPro" id="IPR015366">
    <property type="entry name" value="S53_propep"/>
</dbReference>
<dbReference type="SUPFAM" id="SSF54897">
    <property type="entry name" value="Protease propeptides/inhibitors"/>
    <property type="match status" value="1"/>
</dbReference>
<dbReference type="Pfam" id="PF09286">
    <property type="entry name" value="Pro-kuma_activ"/>
    <property type="match status" value="1"/>
</dbReference>
<evidence type="ECO:0000256" key="3">
    <source>
        <dbReference type="ARBA" id="ARBA00004239"/>
    </source>
</evidence>
<feature type="binding site" evidence="11">
    <location>
        <position position="670"/>
    </location>
    <ligand>
        <name>Ca(2+)</name>
        <dbReference type="ChEBI" id="CHEBI:29108"/>
    </ligand>
</feature>
<accession>A0AAN7UXI6</accession>